<comment type="caution">
    <text evidence="1">The sequence shown here is derived from an EMBL/GenBank/DDBJ whole genome shotgun (WGS) entry which is preliminary data.</text>
</comment>
<gene>
    <name evidence="1" type="ORF">IHE45_06G069100</name>
</gene>
<keyword evidence="2" id="KW-1185">Reference proteome</keyword>
<sequence>MASSMSCARLASWTLAALILQILGLSLFGIGFFPVKPSLPGISGLESYRVPSCDAEVNAEAVDLPPDQLKSLYRDLSKMPPTFDRLVLMVIDGLPAEFILGRGDSHPSKAMMEAMPYTQSLLLKREAIAYHAKAAPPTVTMPRLKAMVSGAIGGFLDVAFNFNTQAFLDDNLLDQLYRIGWKLVMLGDNTWIKLFPGLFSRQDGVSSFFVKDTVEVDYNVTRHLEAELAANDWSLLILHYLGLDHVGHIGGRQSKLMAPKLNEMDEVIKTIHTRLAQEQDNVDKRTLLVVVSDHGMTNGGNHGGSTYEETDSLALFIGIGPRYPLYAPNEHDEVFQVDIAPTLALLFGVPIPKNNIGVLLLEIFHTLTDEQKLRALELNSWQLLRLLQAHIWDLCCGDFVCGINDGVDLVINGSFENDKEKFTHLFSRAIGAHNKWKVHQDSRFSNTDDVSVAIASYYDFLGNASEWLSHRATDRPINLLVSGICIMLISCILLVSLSICFIKKVYFTPNKSYYLVKKHVGCWYLHESFVFLGIFTHVISLGASSLVEEEQYTWHYLTCSLYLIFLFTTVQSLIRGQTSDSVKGEEQYIFDQSQRSDARDITWFMDLKSYQRKNICNFNQISSIIIVLICGRVLRGWHQGGVNWVHLPDISKWIELSGAFTINYLHITSLLLILVVSSFALFLSRSRRKLVFIIFCSYLACGYLVFLYAMKYQGHNVVAMDHSATSIAQMFYVAVAIVVILIPLVTPWMVPVHYQERKWMTKLNSNSKSLDVRMNFPLFDGIWDSTYIIGVTYCVCWCLLQLVLQQQINAIPVFLLFLQLLASMIYFSTDESDHRQWIKVAAIYFLGMSGHFGLGNSNSLATVDVAGAFIGISSHSTILSGILMFSITYASSILSFLSLIMCTFVKDIGYLSSQRMSELGCIFQMIIALPCLIPLTLNSIVLTTSTIILLFMRNHLFIWSVFSPKYLYVCAATLSVYIGVCIIAITGIYTCAVVFYRTKMLQERAHSS</sequence>
<keyword evidence="1" id="KW-0808">Transferase</keyword>
<evidence type="ECO:0000313" key="2">
    <source>
        <dbReference type="Proteomes" id="UP000827976"/>
    </source>
</evidence>
<evidence type="ECO:0000313" key="1">
    <source>
        <dbReference type="EMBL" id="KAH7679599.1"/>
    </source>
</evidence>
<accession>A0ACB7VXM8</accession>
<name>A0ACB7VXM8_DIOAL</name>
<organism evidence="1 2">
    <name type="scientific">Dioscorea alata</name>
    <name type="common">Purple yam</name>
    <dbReference type="NCBI Taxonomy" id="55571"/>
    <lineage>
        <taxon>Eukaryota</taxon>
        <taxon>Viridiplantae</taxon>
        <taxon>Streptophyta</taxon>
        <taxon>Embryophyta</taxon>
        <taxon>Tracheophyta</taxon>
        <taxon>Spermatophyta</taxon>
        <taxon>Magnoliopsida</taxon>
        <taxon>Liliopsida</taxon>
        <taxon>Dioscoreales</taxon>
        <taxon>Dioscoreaceae</taxon>
        <taxon>Dioscorea</taxon>
    </lineage>
</organism>
<dbReference type="Proteomes" id="UP000827976">
    <property type="component" value="Chromosome 6"/>
</dbReference>
<reference evidence="2" key="1">
    <citation type="journal article" date="2022" name="Nat. Commun.">
        <title>Chromosome evolution and the genetic basis of agronomically important traits in greater yam.</title>
        <authorList>
            <person name="Bredeson J.V."/>
            <person name="Lyons J.B."/>
            <person name="Oniyinde I.O."/>
            <person name="Okereke N.R."/>
            <person name="Kolade O."/>
            <person name="Nnabue I."/>
            <person name="Nwadili C.O."/>
            <person name="Hribova E."/>
            <person name="Parker M."/>
            <person name="Nwogha J."/>
            <person name="Shu S."/>
            <person name="Carlson J."/>
            <person name="Kariba R."/>
            <person name="Muthemba S."/>
            <person name="Knop K."/>
            <person name="Barton G.J."/>
            <person name="Sherwood A.V."/>
            <person name="Lopez-Montes A."/>
            <person name="Asiedu R."/>
            <person name="Jamnadass R."/>
            <person name="Muchugi A."/>
            <person name="Goodstein D."/>
            <person name="Egesi C.N."/>
            <person name="Featherston J."/>
            <person name="Asfaw A."/>
            <person name="Simpson G.G."/>
            <person name="Dolezel J."/>
            <person name="Hendre P.S."/>
            <person name="Van Deynze A."/>
            <person name="Kumar P.L."/>
            <person name="Obidiegwu J.E."/>
            <person name="Bhattacharjee R."/>
            <person name="Rokhsar D.S."/>
        </authorList>
    </citation>
    <scope>NUCLEOTIDE SEQUENCE [LARGE SCALE GENOMIC DNA]</scope>
    <source>
        <strain evidence="2">cv. TDa95/00328</strain>
    </source>
</reference>
<dbReference type="EMBL" id="CM037016">
    <property type="protein sequence ID" value="KAH7679599.1"/>
    <property type="molecule type" value="Genomic_DNA"/>
</dbReference>
<protein>
    <submittedName>
        <fullName evidence="1">Type I phosphodiesterase/nucleotide pyrophosphatase/phosphate transferase protein</fullName>
    </submittedName>
</protein>
<proteinExistence type="predicted"/>